<name>A0AAN6WIT7_9PEZI</name>
<evidence type="ECO:0000313" key="2">
    <source>
        <dbReference type="Proteomes" id="UP001302126"/>
    </source>
</evidence>
<comment type="caution">
    <text evidence="1">The sequence shown here is derived from an EMBL/GenBank/DDBJ whole genome shotgun (WGS) entry which is preliminary data.</text>
</comment>
<reference evidence="1" key="2">
    <citation type="submission" date="2023-05" db="EMBL/GenBank/DDBJ databases">
        <authorList>
            <consortium name="Lawrence Berkeley National Laboratory"/>
            <person name="Steindorff A."/>
            <person name="Hensen N."/>
            <person name="Bonometti L."/>
            <person name="Westerberg I."/>
            <person name="Brannstrom I.O."/>
            <person name="Guillou S."/>
            <person name="Cros-Aarteil S."/>
            <person name="Calhoun S."/>
            <person name="Haridas S."/>
            <person name="Kuo A."/>
            <person name="Mondo S."/>
            <person name="Pangilinan J."/>
            <person name="Riley R."/>
            <person name="Labutti K."/>
            <person name="Andreopoulos B."/>
            <person name="Lipzen A."/>
            <person name="Chen C."/>
            <person name="Yanf M."/>
            <person name="Daum C."/>
            <person name="Ng V."/>
            <person name="Clum A."/>
            <person name="Ohm R."/>
            <person name="Martin F."/>
            <person name="Silar P."/>
            <person name="Natvig D."/>
            <person name="Lalanne C."/>
            <person name="Gautier V."/>
            <person name="Ament-Velasquez S.L."/>
            <person name="Kruys A."/>
            <person name="Hutchinson M.I."/>
            <person name="Powell A.J."/>
            <person name="Barry K."/>
            <person name="Miller A.N."/>
            <person name="Grigoriev I.V."/>
            <person name="Debuchy R."/>
            <person name="Gladieux P."/>
            <person name="Thoren M.H."/>
            <person name="Johannesson H."/>
        </authorList>
    </citation>
    <scope>NUCLEOTIDE SEQUENCE</scope>
    <source>
        <strain evidence="1">PSN309</strain>
    </source>
</reference>
<protein>
    <submittedName>
        <fullName evidence="1">Uncharacterized protein</fullName>
    </submittedName>
</protein>
<dbReference type="EMBL" id="MU864664">
    <property type="protein sequence ID" value="KAK4182413.1"/>
    <property type="molecule type" value="Genomic_DNA"/>
</dbReference>
<reference evidence="1" key="1">
    <citation type="journal article" date="2023" name="Mol. Phylogenet. Evol.">
        <title>Genome-scale phylogeny and comparative genomics of the fungal order Sordariales.</title>
        <authorList>
            <person name="Hensen N."/>
            <person name="Bonometti L."/>
            <person name="Westerberg I."/>
            <person name="Brannstrom I.O."/>
            <person name="Guillou S."/>
            <person name="Cros-Aarteil S."/>
            <person name="Calhoun S."/>
            <person name="Haridas S."/>
            <person name="Kuo A."/>
            <person name="Mondo S."/>
            <person name="Pangilinan J."/>
            <person name="Riley R."/>
            <person name="LaButti K."/>
            <person name="Andreopoulos B."/>
            <person name="Lipzen A."/>
            <person name="Chen C."/>
            <person name="Yan M."/>
            <person name="Daum C."/>
            <person name="Ng V."/>
            <person name="Clum A."/>
            <person name="Steindorff A."/>
            <person name="Ohm R.A."/>
            <person name="Martin F."/>
            <person name="Silar P."/>
            <person name="Natvig D.O."/>
            <person name="Lalanne C."/>
            <person name="Gautier V."/>
            <person name="Ament-Velasquez S.L."/>
            <person name="Kruys A."/>
            <person name="Hutchinson M.I."/>
            <person name="Powell A.J."/>
            <person name="Barry K."/>
            <person name="Miller A.N."/>
            <person name="Grigoriev I.V."/>
            <person name="Debuchy R."/>
            <person name="Gladieux P."/>
            <person name="Hiltunen Thoren M."/>
            <person name="Johannesson H."/>
        </authorList>
    </citation>
    <scope>NUCLEOTIDE SEQUENCE</scope>
    <source>
        <strain evidence="1">PSN309</strain>
    </source>
</reference>
<dbReference type="AlphaFoldDB" id="A0AAN6WIT7"/>
<evidence type="ECO:0000313" key="1">
    <source>
        <dbReference type="EMBL" id="KAK4182413.1"/>
    </source>
</evidence>
<dbReference type="Proteomes" id="UP001302126">
    <property type="component" value="Unassembled WGS sequence"/>
</dbReference>
<dbReference type="InterPro" id="IPR052895">
    <property type="entry name" value="HetReg/Transcr_Mod"/>
</dbReference>
<sequence>MPESGKALAVIQSFARPCEGKDTAHTDTLLYQRDKQAVLELLRRPWFERIWVRPSRSGRRRNIVMKCGADEISGTVFALGLKKARNVLWNDGDNMNQRERRVLDGILKSAASLISDAGFRPRFEKVTSSDRYYLNVQPLWRLINIYRQRQATDRRDKIYALLGMSSEDPGASSLLPDYSISWETAVRRSAHALGILRPESSVIMNACDDSDFVLIRGKGRVLARLKDSWTTGTLMVCWSDIGVALGWSDGKRLSNDIHSVFPTPSEELREGDVLFLLETGSTPLLVRVCSDYLRILQI</sequence>
<proteinExistence type="predicted"/>
<feature type="non-terminal residue" evidence="1">
    <location>
        <position position="298"/>
    </location>
</feature>
<dbReference type="PANTHER" id="PTHR24148:SF78">
    <property type="entry name" value="HETEROKARYON INCOMPATIBILITY DOMAIN-CONTAINING PROTEIN"/>
    <property type="match status" value="1"/>
</dbReference>
<keyword evidence="2" id="KW-1185">Reference proteome</keyword>
<accession>A0AAN6WIT7</accession>
<gene>
    <name evidence="1" type="ORF">QBC35DRAFT_396025</name>
</gene>
<organism evidence="1 2">
    <name type="scientific">Podospora australis</name>
    <dbReference type="NCBI Taxonomy" id="1536484"/>
    <lineage>
        <taxon>Eukaryota</taxon>
        <taxon>Fungi</taxon>
        <taxon>Dikarya</taxon>
        <taxon>Ascomycota</taxon>
        <taxon>Pezizomycotina</taxon>
        <taxon>Sordariomycetes</taxon>
        <taxon>Sordariomycetidae</taxon>
        <taxon>Sordariales</taxon>
        <taxon>Podosporaceae</taxon>
        <taxon>Podospora</taxon>
    </lineage>
</organism>
<dbReference type="PANTHER" id="PTHR24148">
    <property type="entry name" value="ANKYRIN REPEAT DOMAIN-CONTAINING PROTEIN 39 HOMOLOG-RELATED"/>
    <property type="match status" value="1"/>
</dbReference>